<dbReference type="EMBL" id="JAHOPB010000002">
    <property type="protein sequence ID" value="MBU8875740.1"/>
    <property type="molecule type" value="Genomic_DNA"/>
</dbReference>
<evidence type="ECO:0000256" key="2">
    <source>
        <dbReference type="SAM" id="SignalP"/>
    </source>
</evidence>
<keyword evidence="4" id="KW-1185">Reference proteome</keyword>
<reference evidence="3 4" key="1">
    <citation type="submission" date="2021-06" db="EMBL/GenBank/DDBJ databases">
        <authorList>
            <person name="Lee D.H."/>
        </authorList>
    </citation>
    <scope>NUCLEOTIDE SEQUENCE [LARGE SCALE GENOMIC DNA]</scope>
    <source>
        <strain evidence="3 4">MMS21-HV4-11</strain>
    </source>
</reference>
<keyword evidence="2" id="KW-0732">Signal</keyword>
<proteinExistence type="predicted"/>
<evidence type="ECO:0000313" key="3">
    <source>
        <dbReference type="EMBL" id="MBU8875740.1"/>
    </source>
</evidence>
<evidence type="ECO:0000313" key="4">
    <source>
        <dbReference type="Proteomes" id="UP000727907"/>
    </source>
</evidence>
<accession>A0ABS6IMW6</accession>
<dbReference type="RefSeq" id="WP_216964025.1">
    <property type="nucleotide sequence ID" value="NZ_JAHOPB010000002.1"/>
</dbReference>
<evidence type="ECO:0000256" key="1">
    <source>
        <dbReference type="SAM" id="MobiDB-lite"/>
    </source>
</evidence>
<feature type="compositionally biased region" description="Gly residues" evidence="1">
    <location>
        <begin position="221"/>
        <end position="231"/>
    </location>
</feature>
<dbReference type="Proteomes" id="UP000727907">
    <property type="component" value="Unassembled WGS sequence"/>
</dbReference>
<name>A0ABS6IMW6_9HYPH</name>
<comment type="caution">
    <text evidence="3">The sequence shown here is derived from an EMBL/GenBank/DDBJ whole genome shotgun (WGS) entry which is preliminary data.</text>
</comment>
<feature type="compositionally biased region" description="Polar residues" evidence="1">
    <location>
        <begin position="201"/>
        <end position="212"/>
    </location>
</feature>
<feature type="chain" id="PRO_5046465232" evidence="2">
    <location>
        <begin position="25"/>
        <end position="263"/>
    </location>
</feature>
<feature type="signal peptide" evidence="2">
    <location>
        <begin position="1"/>
        <end position="24"/>
    </location>
</feature>
<feature type="region of interest" description="Disordered" evidence="1">
    <location>
        <begin position="185"/>
        <end position="263"/>
    </location>
</feature>
<organism evidence="3 4">
    <name type="scientific">Reyranella humidisoli</name>
    <dbReference type="NCBI Taxonomy" id="2849149"/>
    <lineage>
        <taxon>Bacteria</taxon>
        <taxon>Pseudomonadati</taxon>
        <taxon>Pseudomonadota</taxon>
        <taxon>Alphaproteobacteria</taxon>
        <taxon>Hyphomicrobiales</taxon>
        <taxon>Reyranellaceae</taxon>
        <taxon>Reyranella</taxon>
    </lineage>
</organism>
<sequence length="263" mass="27170">MKMNATCMSGLVAALVLTPALAFAQAPAPTAPKAPNAISHPAQKTIGKPTTRQYSTALIVINARGAKLDGQKLVLDGVLPTATLFTSRPTRSVGHMVTPDMADIWRTGSFAKDAPNATVSVFHKDGGNVSDLVVTLKTAKLEGDKLTFDVDVLEGSLGAADGPASVFIDTIWFGIGSHGAQYYGQSQTTGGETPAIGDPDGTSTFSGWSNPSPTQPVNPYGRGGGGGGYNSGAGAPPPPDIDPRYQQRYNAPTCGKPPLLPCY</sequence>
<gene>
    <name evidence="3" type="ORF">KQ910_18340</name>
</gene>
<protein>
    <submittedName>
        <fullName evidence="3">Uncharacterized protein</fullName>
    </submittedName>
</protein>